<dbReference type="Pfam" id="PF00071">
    <property type="entry name" value="Ras"/>
    <property type="match status" value="1"/>
</dbReference>
<keyword evidence="2" id="KW-1185">Reference proteome</keyword>
<dbReference type="Proteomes" id="UP001208570">
    <property type="component" value="Unassembled WGS sequence"/>
</dbReference>
<sequence length="97" mass="11150">MYTVTSVTDDDLNLRDEFENDGRKSIRCVKSEEGERLAREYDGLFIETSAKKGDNIIEAVIELTRLMRANEDLEVQNVGMQLKEMKEKSKLVECCTL</sequence>
<gene>
    <name evidence="1" type="ORF">LSH36_255g04073</name>
</gene>
<protein>
    <submittedName>
        <fullName evidence="1">Uncharacterized protein</fullName>
    </submittedName>
</protein>
<organism evidence="1 2">
    <name type="scientific">Paralvinella palmiformis</name>
    <dbReference type="NCBI Taxonomy" id="53620"/>
    <lineage>
        <taxon>Eukaryota</taxon>
        <taxon>Metazoa</taxon>
        <taxon>Spiralia</taxon>
        <taxon>Lophotrochozoa</taxon>
        <taxon>Annelida</taxon>
        <taxon>Polychaeta</taxon>
        <taxon>Sedentaria</taxon>
        <taxon>Canalipalpata</taxon>
        <taxon>Terebellida</taxon>
        <taxon>Terebelliformia</taxon>
        <taxon>Alvinellidae</taxon>
        <taxon>Paralvinella</taxon>
    </lineage>
</organism>
<dbReference type="EMBL" id="JAODUP010000255">
    <property type="protein sequence ID" value="KAK2154884.1"/>
    <property type="molecule type" value="Genomic_DNA"/>
</dbReference>
<evidence type="ECO:0000313" key="2">
    <source>
        <dbReference type="Proteomes" id="UP001208570"/>
    </source>
</evidence>
<dbReference type="PROSITE" id="PS51419">
    <property type="entry name" value="RAB"/>
    <property type="match status" value="1"/>
</dbReference>
<accession>A0AAD9N5C3</accession>
<dbReference type="InterPro" id="IPR027417">
    <property type="entry name" value="P-loop_NTPase"/>
</dbReference>
<dbReference type="Gene3D" id="3.40.50.300">
    <property type="entry name" value="P-loop containing nucleotide triphosphate hydrolases"/>
    <property type="match status" value="1"/>
</dbReference>
<comment type="caution">
    <text evidence="1">The sequence shown here is derived from an EMBL/GenBank/DDBJ whole genome shotgun (WGS) entry which is preliminary data.</text>
</comment>
<dbReference type="GO" id="GO:0003924">
    <property type="term" value="F:GTPase activity"/>
    <property type="evidence" value="ECO:0007669"/>
    <property type="project" value="InterPro"/>
</dbReference>
<evidence type="ECO:0000313" key="1">
    <source>
        <dbReference type="EMBL" id="KAK2154884.1"/>
    </source>
</evidence>
<dbReference type="InterPro" id="IPR001806">
    <property type="entry name" value="Small_GTPase"/>
</dbReference>
<name>A0AAD9N5C3_9ANNE</name>
<dbReference type="AlphaFoldDB" id="A0AAD9N5C3"/>
<proteinExistence type="predicted"/>
<reference evidence="1" key="1">
    <citation type="journal article" date="2023" name="Mol. Biol. Evol.">
        <title>Third-Generation Sequencing Reveals the Adaptive Role of the Epigenome in Three Deep-Sea Polychaetes.</title>
        <authorList>
            <person name="Perez M."/>
            <person name="Aroh O."/>
            <person name="Sun Y."/>
            <person name="Lan Y."/>
            <person name="Juniper S.K."/>
            <person name="Young C.R."/>
            <person name="Angers B."/>
            <person name="Qian P.Y."/>
        </authorList>
    </citation>
    <scope>NUCLEOTIDE SEQUENCE</scope>
    <source>
        <strain evidence="1">P08H-3</strain>
    </source>
</reference>
<dbReference type="GO" id="GO:0005525">
    <property type="term" value="F:GTP binding"/>
    <property type="evidence" value="ECO:0007669"/>
    <property type="project" value="InterPro"/>
</dbReference>
<dbReference type="SUPFAM" id="SSF52540">
    <property type="entry name" value="P-loop containing nucleoside triphosphate hydrolases"/>
    <property type="match status" value="1"/>
</dbReference>